<evidence type="ECO:0000256" key="6">
    <source>
        <dbReference type="ARBA" id="ARBA00022927"/>
    </source>
</evidence>
<evidence type="ECO:0000259" key="8">
    <source>
        <dbReference type="PROSITE" id="PS50166"/>
    </source>
</evidence>
<comment type="subcellular location">
    <subcellularLocation>
        <location evidence="2">Cytoplasm</location>
    </subcellularLocation>
    <subcellularLocation>
        <location evidence="1">Nucleus</location>
    </subcellularLocation>
</comment>
<dbReference type="GeneID" id="37011167"/>
<proteinExistence type="inferred from homology"/>
<dbReference type="PANTHER" id="PTHR10997">
    <property type="entry name" value="IMPORTIN-7, 8, 11"/>
    <property type="match status" value="1"/>
</dbReference>
<organism evidence="9 10">
    <name type="scientific">Pseudomicrostroma glucosiphilum</name>
    <dbReference type="NCBI Taxonomy" id="1684307"/>
    <lineage>
        <taxon>Eukaryota</taxon>
        <taxon>Fungi</taxon>
        <taxon>Dikarya</taxon>
        <taxon>Basidiomycota</taxon>
        <taxon>Ustilaginomycotina</taxon>
        <taxon>Exobasidiomycetes</taxon>
        <taxon>Microstromatales</taxon>
        <taxon>Microstromatales incertae sedis</taxon>
        <taxon>Pseudomicrostroma</taxon>
    </lineage>
</organism>
<dbReference type="InterPro" id="IPR013713">
    <property type="entry name" value="XPO2_central"/>
</dbReference>
<evidence type="ECO:0000256" key="4">
    <source>
        <dbReference type="ARBA" id="ARBA00022448"/>
    </source>
</evidence>
<evidence type="ECO:0000256" key="7">
    <source>
        <dbReference type="ARBA" id="ARBA00023242"/>
    </source>
</evidence>
<dbReference type="InterPro" id="IPR016024">
    <property type="entry name" value="ARM-type_fold"/>
</dbReference>
<dbReference type="STRING" id="1684307.A0A316UC27"/>
<dbReference type="EMBL" id="KZ819324">
    <property type="protein sequence ID" value="PWN22011.1"/>
    <property type="molecule type" value="Genomic_DNA"/>
</dbReference>
<dbReference type="GO" id="GO:0006606">
    <property type="term" value="P:protein import into nucleus"/>
    <property type="evidence" value="ECO:0007669"/>
    <property type="project" value="TreeGrafter"/>
</dbReference>
<dbReference type="InterPro" id="IPR001494">
    <property type="entry name" value="Importin-beta_N"/>
</dbReference>
<dbReference type="GO" id="GO:0031267">
    <property type="term" value="F:small GTPase binding"/>
    <property type="evidence" value="ECO:0007669"/>
    <property type="project" value="InterPro"/>
</dbReference>
<reference evidence="9 10" key="1">
    <citation type="journal article" date="2018" name="Mol. Biol. Evol.">
        <title>Broad Genomic Sampling Reveals a Smut Pathogenic Ancestry of the Fungal Clade Ustilaginomycotina.</title>
        <authorList>
            <person name="Kijpornyongpan T."/>
            <person name="Mondo S.J."/>
            <person name="Barry K."/>
            <person name="Sandor L."/>
            <person name="Lee J."/>
            <person name="Lipzen A."/>
            <person name="Pangilinan J."/>
            <person name="LaButti K."/>
            <person name="Hainaut M."/>
            <person name="Henrissat B."/>
            <person name="Grigoriev I.V."/>
            <person name="Spatafora J.W."/>
            <person name="Aime M.C."/>
        </authorList>
    </citation>
    <scope>NUCLEOTIDE SEQUENCE [LARGE SCALE GENOMIC DNA]</scope>
    <source>
        <strain evidence="9 10">MCA 4718</strain>
    </source>
</reference>
<dbReference type="RefSeq" id="XP_025349171.1">
    <property type="nucleotide sequence ID" value="XM_025489433.1"/>
</dbReference>
<dbReference type="Pfam" id="PF03378">
    <property type="entry name" value="CAS_CSE1"/>
    <property type="match status" value="1"/>
</dbReference>
<evidence type="ECO:0000256" key="2">
    <source>
        <dbReference type="ARBA" id="ARBA00004496"/>
    </source>
</evidence>
<dbReference type="InterPro" id="IPR011989">
    <property type="entry name" value="ARM-like"/>
</dbReference>
<feature type="domain" description="Importin N-terminal" evidence="8">
    <location>
        <begin position="26"/>
        <end position="104"/>
    </location>
</feature>
<evidence type="ECO:0000256" key="1">
    <source>
        <dbReference type="ARBA" id="ARBA00004123"/>
    </source>
</evidence>
<dbReference type="Pfam" id="PF03810">
    <property type="entry name" value="IBN_N"/>
    <property type="match status" value="1"/>
</dbReference>
<dbReference type="PANTHER" id="PTHR10997:SF8">
    <property type="entry name" value="EXPORTIN-2"/>
    <property type="match status" value="1"/>
</dbReference>
<keyword evidence="6" id="KW-0653">Protein transport</keyword>
<comment type="similarity">
    <text evidence="3">Belongs to the XPO2/CSE1 family.</text>
</comment>
<dbReference type="PROSITE" id="PS50166">
    <property type="entry name" value="IMPORTIN_B_NT"/>
    <property type="match status" value="1"/>
</dbReference>
<dbReference type="SUPFAM" id="SSF48371">
    <property type="entry name" value="ARM repeat"/>
    <property type="match status" value="1"/>
</dbReference>
<dbReference type="GO" id="GO:0006611">
    <property type="term" value="P:protein export from nucleus"/>
    <property type="evidence" value="ECO:0007669"/>
    <property type="project" value="TreeGrafter"/>
</dbReference>
<dbReference type="GO" id="GO:0005829">
    <property type="term" value="C:cytosol"/>
    <property type="evidence" value="ECO:0007669"/>
    <property type="project" value="TreeGrafter"/>
</dbReference>
<dbReference type="GO" id="GO:0005049">
    <property type="term" value="F:nuclear export signal receptor activity"/>
    <property type="evidence" value="ECO:0007669"/>
    <property type="project" value="TreeGrafter"/>
</dbReference>
<dbReference type="InterPro" id="IPR005043">
    <property type="entry name" value="XPO2_C"/>
</dbReference>
<evidence type="ECO:0000313" key="10">
    <source>
        <dbReference type="Proteomes" id="UP000245942"/>
    </source>
</evidence>
<dbReference type="GO" id="GO:0005635">
    <property type="term" value="C:nuclear envelope"/>
    <property type="evidence" value="ECO:0007669"/>
    <property type="project" value="TreeGrafter"/>
</dbReference>
<dbReference type="Proteomes" id="UP000245942">
    <property type="component" value="Unassembled WGS sequence"/>
</dbReference>
<keyword evidence="5" id="KW-0963">Cytoplasm</keyword>
<keyword evidence="7" id="KW-0539">Nucleus</keyword>
<dbReference type="OrthoDB" id="3268246at2759"/>
<name>A0A316UC27_9BASI</name>
<keyword evidence="4" id="KW-0813">Transport</keyword>
<evidence type="ECO:0000256" key="3">
    <source>
        <dbReference type="ARBA" id="ARBA00008669"/>
    </source>
</evidence>
<evidence type="ECO:0000313" key="9">
    <source>
        <dbReference type="EMBL" id="PWN22011.1"/>
    </source>
</evidence>
<dbReference type="SMART" id="SM00913">
    <property type="entry name" value="IBN_N"/>
    <property type="match status" value="1"/>
</dbReference>
<protein>
    <submittedName>
        <fullName evidence="9">Cse1-domain-containing protein</fullName>
    </submittedName>
</protein>
<gene>
    <name evidence="9" type="ORF">BCV69DRAFT_162174</name>
</gene>
<dbReference type="AlphaFoldDB" id="A0A316UC27"/>
<sequence>MADGADQLSTLLSQTLASDPAVRAAAEQHLVALSTSSPSHVPSLLQLIAASESPSNIRLASSIHLKNIIRTRWDNEEAQEAELPPIDETSKATLRQNLLPLLLSLSALNSPAPLPLRLQLNTALSLVASHDFPRTWTGLLDDIVVKLSEPNPDLGVVQACLSTLHEVTKAWRGQFRSDKLYEEINYVLGKFAPVWWESIKATNQALLSPATPATQMKPLLNILHLELLLFYDLSCQDLPPLFEDNLAEVSSLLLHWLSYSPDSSRLPQDEDEEKPDELTNVKAAVCEVSELYAQRYLDAWEPQVAGFVQAVWEMLGKLEGKAGGKYDALLSRALSFLSVIVRQPSLRHLFAQGEGGGSVMESLVQRVILPNVGMKESEEEMFEDEPLAWVKREVEGSTETDTPRLSSLAFLRSLLEHFTQDITRIISSYIQTYLQEYAANPSQEWRKKDAAIWLMTGVAARGGTGRHGVSEASTNNLVNVVEFFSNHIYSDLEAAESSGTVHPILKVDAIRYLHTFRNQLTKEQLLSVLPLLVQHLQSSNVGIATYASIAIERMLIIRSGEGNKAIFTPQDVQPFAEQTLLALFAKIEAGGTPEKVAENDFFIKCVMRVLTTGREQLAPGYLTILQHLGQILTTIAKNPSNPRFSQFAFESLAALIRFTTSAEPSSFDQFEQTLFPPFTEILQGDVAEFVPYVFQLLSQLLELRPAGQLPASYQSLLPSLLTPTLWQSRGNVPALVRLLQAYLTKAASTMVSNNQIPAVLGIYQQLIASRINDEFGFELMQTVFENVDEAALQPYRQAIMTLMLTRLQTSRTEKFTKGFVAFVASLATIQKAGDAYPGAVVDAFESVQPGLFTQIMQGVILPELSKTPARRRPLIIVGFGRLLTESGPRLLEGANAAAVFPGTLAALVNLSTDTSIAHKSIEAQQAEEDELFLEDWEEQNTFQAGFSKLAASASAPGSGSSSGRGDPVKTIAGAQPLPDWLASRVADCSQRFPGKVGPLLAALEPAAGQKLQQMMALKGLQVA</sequence>
<keyword evidence="10" id="KW-1185">Reference proteome</keyword>
<accession>A0A316UC27</accession>
<dbReference type="Pfam" id="PF08506">
    <property type="entry name" value="Cse1"/>
    <property type="match status" value="1"/>
</dbReference>
<evidence type="ECO:0000256" key="5">
    <source>
        <dbReference type="ARBA" id="ARBA00022490"/>
    </source>
</evidence>
<dbReference type="Gene3D" id="1.25.10.10">
    <property type="entry name" value="Leucine-rich Repeat Variant"/>
    <property type="match status" value="1"/>
</dbReference>